<keyword evidence="2" id="KW-1185">Reference proteome</keyword>
<dbReference type="KEGG" id="vg:14011165"/>
<reference evidence="1 2" key="1">
    <citation type="journal article" date="2011" name="Appl. Environ. Microbiol.">
        <title>Novel Virulent and Broad-Host-Range Erwinia amylovora Bacteriophages Reveal a High Degree of Mosaicism and a Relationship to Enterobacteriaceae Phages.</title>
        <authorList>
            <person name="Born Y."/>
            <person name="Fieseler L."/>
            <person name="Marazzi J."/>
            <person name="Lurz R."/>
            <person name="Duffy B."/>
            <person name="Loessner M.J."/>
        </authorList>
    </citation>
    <scope>NUCLEOTIDE SEQUENCE [LARGE SCALE GENOMIC DNA]</scope>
</reference>
<proteinExistence type="predicted"/>
<dbReference type="Pfam" id="PF17554">
    <property type="entry name" value="DUF5466"/>
    <property type="match status" value="1"/>
</dbReference>
<dbReference type="GeneID" id="14011165"/>
<name>G0YQ91_9CAUD</name>
<dbReference type="InterPro" id="IPR035178">
    <property type="entry name" value="DUF5466"/>
</dbReference>
<accession>G0YQ91</accession>
<organism evidence="1 2">
    <name type="scientific">Erwinia phage vB_EamP-L1</name>
    <dbReference type="NCBI Taxonomy" id="1051673"/>
    <lineage>
        <taxon>Viruses</taxon>
        <taxon>Duplodnaviria</taxon>
        <taxon>Heunggongvirae</taxon>
        <taxon>Uroviricota</taxon>
        <taxon>Caudoviricetes</taxon>
        <taxon>Autographivirales</taxon>
        <taxon>Autotranscriptaviridae</taxon>
        <taxon>Studiervirinae</taxon>
        <taxon>Elunavirus</taxon>
        <taxon>Elunavirus L1</taxon>
    </lineage>
</organism>
<dbReference type="EMBL" id="HQ728265">
    <property type="protein sequence ID" value="AEJ81518.1"/>
    <property type="molecule type" value="Genomic_DNA"/>
</dbReference>
<sequence length="42" mass="4671">MDTPSRPLRSWLRRPSNGTCRQLSSRVTSVTVCSVKSSSLFS</sequence>
<evidence type="ECO:0000313" key="2">
    <source>
        <dbReference type="Proteomes" id="UP000008891"/>
    </source>
</evidence>
<protein>
    <submittedName>
        <fullName evidence="1">Gp19.3</fullName>
    </submittedName>
</protein>
<evidence type="ECO:0000313" key="1">
    <source>
        <dbReference type="EMBL" id="AEJ81518.1"/>
    </source>
</evidence>
<dbReference type="RefSeq" id="YP_007005474.1">
    <property type="nucleotide sequence ID" value="NC_019510.1"/>
</dbReference>
<dbReference type="Proteomes" id="UP000008891">
    <property type="component" value="Segment"/>
</dbReference>